<evidence type="ECO:0000313" key="6">
    <source>
        <dbReference type="EMBL" id="AJE18538.1"/>
    </source>
</evidence>
<gene>
    <name evidence="6" type="ORF">NELON_06290</name>
</gene>
<dbReference type="PROSITE" id="PS50943">
    <property type="entry name" value="HTH_CROC1"/>
    <property type="match status" value="1"/>
</dbReference>
<keyword evidence="4" id="KW-0804">Transcription</keyword>
<dbReference type="GO" id="GO:0003677">
    <property type="term" value="F:DNA binding"/>
    <property type="evidence" value="ECO:0007669"/>
    <property type="project" value="UniProtKB-KW"/>
</dbReference>
<evidence type="ECO:0000256" key="3">
    <source>
        <dbReference type="ARBA" id="ARBA00023125"/>
    </source>
</evidence>
<reference evidence="6 7" key="2">
    <citation type="journal article" date="2015" name="PLoS Genet.">
        <title>Common Cell Shape Evolution of Two Nasopharyngeal Pathogens.</title>
        <authorList>
            <person name="Veyrier F.J."/>
            <person name="Biais N."/>
            <person name="Morales P."/>
            <person name="Belkacem N."/>
            <person name="Guilhen C."/>
            <person name="Ranjeva S."/>
            <person name="Sismeiro O."/>
            <person name="Pehau-Arnaudet G."/>
            <person name="Rocha E.P."/>
            <person name="Werts C."/>
            <person name="Taha M.K."/>
            <person name="Boneca I.G."/>
        </authorList>
    </citation>
    <scope>NUCLEOTIDE SEQUENCE [LARGE SCALE GENOMIC DNA]</scope>
    <source>
        <strain evidence="6 7">ATCC 29315</strain>
    </source>
</reference>
<dbReference type="HOGENOM" id="CLU_162005_0_1_4"/>
<comment type="similarity">
    <text evidence="1">Belongs to the ner transcriptional regulatory family.</text>
</comment>
<dbReference type="PATRIC" id="fig|546263.7.peg.1345"/>
<dbReference type="InterPro" id="IPR038722">
    <property type="entry name" value="Ner_HTH_dom"/>
</dbReference>
<dbReference type="InterPro" id="IPR010982">
    <property type="entry name" value="Lambda_DNA-bd_dom_sf"/>
</dbReference>
<dbReference type="AlphaFoldDB" id="A0A0B5CHD8"/>
<dbReference type="EMBL" id="CP007726">
    <property type="protein sequence ID" value="AJE18538.1"/>
    <property type="molecule type" value="Genomic_DNA"/>
</dbReference>
<keyword evidence="3 6" id="KW-0238">DNA-binding</keyword>
<dbReference type="Pfam" id="PF13693">
    <property type="entry name" value="HTH_35"/>
    <property type="match status" value="1"/>
</dbReference>
<dbReference type="InterPro" id="IPR001387">
    <property type="entry name" value="Cro/C1-type_HTH"/>
</dbReference>
<proteinExistence type="inferred from homology"/>
<accession>A0A0B5CHD8</accession>
<feature type="domain" description="HTH cro/C1-type" evidence="5">
    <location>
        <begin position="21"/>
        <end position="72"/>
    </location>
</feature>
<dbReference type="KEGG" id="nel:NELON_06290"/>
<organism evidence="6 7">
    <name type="scientific">Neisseria elongata subsp. glycolytica ATCC 29315</name>
    <dbReference type="NCBI Taxonomy" id="546263"/>
    <lineage>
        <taxon>Bacteria</taxon>
        <taxon>Pseudomonadati</taxon>
        <taxon>Pseudomonadota</taxon>
        <taxon>Betaproteobacteria</taxon>
        <taxon>Neisseriales</taxon>
        <taxon>Neisseriaceae</taxon>
        <taxon>Neisseria</taxon>
    </lineage>
</organism>
<name>A0A0B5CHD8_NEIEG</name>
<keyword evidence="2" id="KW-0805">Transcription regulation</keyword>
<dbReference type="RefSeq" id="WP_041961389.1">
    <property type="nucleotide sequence ID" value="NZ_CP007726.1"/>
</dbReference>
<dbReference type="CDD" id="cd00093">
    <property type="entry name" value="HTH_XRE"/>
    <property type="match status" value="1"/>
</dbReference>
<evidence type="ECO:0000256" key="2">
    <source>
        <dbReference type="ARBA" id="ARBA00023015"/>
    </source>
</evidence>
<evidence type="ECO:0000313" key="7">
    <source>
        <dbReference type="Proteomes" id="UP000031392"/>
    </source>
</evidence>
<dbReference type="SUPFAM" id="SSF47413">
    <property type="entry name" value="lambda repressor-like DNA-binding domains"/>
    <property type="match status" value="1"/>
</dbReference>
<evidence type="ECO:0000259" key="5">
    <source>
        <dbReference type="PROSITE" id="PS50943"/>
    </source>
</evidence>
<sequence length="92" mass="10437">MKKNTAQKITAEPLDWHRADIIAALKKRGWTIRALAEQANVHPTTIYGALIKPYPKSERVIADALGLKPEQIWPQRYAARNFQPVLHRAVNA</sequence>
<protein>
    <submittedName>
        <fullName evidence="6">DNA-binding protein</fullName>
    </submittedName>
</protein>
<dbReference type="Gene3D" id="1.10.260.40">
    <property type="entry name" value="lambda repressor-like DNA-binding domains"/>
    <property type="match status" value="1"/>
</dbReference>
<reference evidence="7" key="1">
    <citation type="submission" date="2014-05" db="EMBL/GenBank/DDBJ databases">
        <title>Complete Genome sequence of Neisseria elongata subsp. glycolytica.</title>
        <authorList>
            <person name="Veyrier F.J."/>
            <person name="Taha M.-K."/>
        </authorList>
    </citation>
    <scope>NUCLEOTIDE SEQUENCE [LARGE SCALE GENOMIC DNA]</scope>
    <source>
        <strain evidence="7">ATCC 29315</strain>
    </source>
</reference>
<evidence type="ECO:0000256" key="4">
    <source>
        <dbReference type="ARBA" id="ARBA00023163"/>
    </source>
</evidence>
<keyword evidence="7" id="KW-1185">Reference proteome</keyword>
<evidence type="ECO:0000256" key="1">
    <source>
        <dbReference type="ARBA" id="ARBA00006157"/>
    </source>
</evidence>
<dbReference type="Proteomes" id="UP000031392">
    <property type="component" value="Chromosome"/>
</dbReference>